<accession>A0A4S9X3X8</accession>
<organism evidence="1 2">
    <name type="scientific">Aureobasidium pullulans</name>
    <name type="common">Black yeast</name>
    <name type="synonym">Pullularia pullulans</name>
    <dbReference type="NCBI Taxonomy" id="5580"/>
    <lineage>
        <taxon>Eukaryota</taxon>
        <taxon>Fungi</taxon>
        <taxon>Dikarya</taxon>
        <taxon>Ascomycota</taxon>
        <taxon>Pezizomycotina</taxon>
        <taxon>Dothideomycetes</taxon>
        <taxon>Dothideomycetidae</taxon>
        <taxon>Dothideales</taxon>
        <taxon>Saccotheciaceae</taxon>
        <taxon>Aureobasidium</taxon>
    </lineage>
</organism>
<dbReference type="AlphaFoldDB" id="A0A4S9X3X8"/>
<proteinExistence type="predicted"/>
<evidence type="ECO:0000313" key="1">
    <source>
        <dbReference type="EMBL" id="THZ73469.1"/>
    </source>
</evidence>
<protein>
    <submittedName>
        <fullName evidence="1">Uncharacterized protein</fullName>
    </submittedName>
</protein>
<comment type="caution">
    <text evidence="1">The sequence shown here is derived from an EMBL/GenBank/DDBJ whole genome shotgun (WGS) entry which is preliminary data.</text>
</comment>
<reference evidence="1 2" key="1">
    <citation type="submission" date="2018-10" db="EMBL/GenBank/DDBJ databases">
        <title>Fifty Aureobasidium pullulans genomes reveal a recombining polyextremotolerant generalist.</title>
        <authorList>
            <person name="Gostincar C."/>
            <person name="Turk M."/>
            <person name="Zajc J."/>
            <person name="Gunde-Cimerman N."/>
        </authorList>
    </citation>
    <scope>NUCLEOTIDE SEQUENCE [LARGE SCALE GENOMIC DNA]</scope>
    <source>
        <strain evidence="1 2">EXF-3519</strain>
    </source>
</reference>
<sequence>MVVKWTNDKDSFILNHLLTDASIKIDTNVIDAMIATWPESFGDKPTRKAFTEHFSKVRKNNKGLASGTATLRSTRRSRMKPRLEEWFQRLLGSALFIMH</sequence>
<dbReference type="EMBL" id="QZBS01000096">
    <property type="protein sequence ID" value="THZ73469.1"/>
    <property type="molecule type" value="Genomic_DNA"/>
</dbReference>
<gene>
    <name evidence="1" type="ORF">D6C85_04086</name>
</gene>
<name>A0A4S9X3X8_AURPU</name>
<evidence type="ECO:0000313" key="2">
    <source>
        <dbReference type="Proteomes" id="UP000309734"/>
    </source>
</evidence>
<dbReference type="Proteomes" id="UP000309734">
    <property type="component" value="Unassembled WGS sequence"/>
</dbReference>